<accession>A0AAW2HYE8</accession>
<dbReference type="GO" id="GO:0045504">
    <property type="term" value="F:dynein heavy chain binding"/>
    <property type="evidence" value="ECO:0007669"/>
    <property type="project" value="TreeGrafter"/>
</dbReference>
<dbReference type="AlphaFoldDB" id="A0AAW2HYE8"/>
<evidence type="ECO:0000256" key="2">
    <source>
        <dbReference type="ARBA" id="ARBA00023054"/>
    </source>
</evidence>
<keyword evidence="1" id="KW-0243">Dynein</keyword>
<proteinExistence type="inferred from homology"/>
<evidence type="ECO:0008006" key="7">
    <source>
        <dbReference type="Google" id="ProtNLM"/>
    </source>
</evidence>
<dbReference type="GO" id="GO:0005930">
    <property type="term" value="C:axoneme"/>
    <property type="evidence" value="ECO:0007669"/>
    <property type="project" value="TreeGrafter"/>
</dbReference>
<feature type="coiled-coil region" evidence="5">
    <location>
        <begin position="164"/>
        <end position="234"/>
    </location>
</feature>
<evidence type="ECO:0000256" key="4">
    <source>
        <dbReference type="ARBA" id="ARBA00038114"/>
    </source>
</evidence>
<comment type="similarity">
    <text evidence="4">Belongs to the inner dynein arm light chain family.</text>
</comment>
<dbReference type="PANTHER" id="PTHR13183:SF0">
    <property type="entry name" value="AXONEMAL DYNEIN LIGHT INTERMEDIATE POLYPEPTIDE 1"/>
    <property type="match status" value="1"/>
</dbReference>
<keyword evidence="2 5" id="KW-0175">Coiled coil</keyword>
<evidence type="ECO:0000256" key="3">
    <source>
        <dbReference type="ARBA" id="ARBA00023175"/>
    </source>
</evidence>
<dbReference type="Pfam" id="PF10211">
    <property type="entry name" value="Ax_dynein_light"/>
    <property type="match status" value="1"/>
</dbReference>
<organism evidence="6">
    <name type="scientific">Menopon gallinae</name>
    <name type="common">poultry shaft louse</name>
    <dbReference type="NCBI Taxonomy" id="328185"/>
    <lineage>
        <taxon>Eukaryota</taxon>
        <taxon>Metazoa</taxon>
        <taxon>Ecdysozoa</taxon>
        <taxon>Arthropoda</taxon>
        <taxon>Hexapoda</taxon>
        <taxon>Insecta</taxon>
        <taxon>Pterygota</taxon>
        <taxon>Neoptera</taxon>
        <taxon>Paraneoptera</taxon>
        <taxon>Psocodea</taxon>
        <taxon>Troctomorpha</taxon>
        <taxon>Phthiraptera</taxon>
        <taxon>Amblycera</taxon>
        <taxon>Menoponidae</taxon>
        <taxon>Menopon</taxon>
    </lineage>
</organism>
<sequence length="243" mass="28262">MGERLIPSMNSLVKYDNPVLVTKHQEKKQVGKMTVVRPCSPTRGEQDKETKEILNAILPPREWEEDGNRWLQQVSSVPATRLDVINLQEQLDMRLQQRQARETGICPVRRELYTQCFDELIRQVTINCAERGLLLLRVRDEIRMTIAAYQTLYESSIAYGMRKALQAEQGKADLEESVETYKEEKADLERQLADLRSKAEQIERRSNELRAAEEKKHNEEIQFLKKTNQQLKSQLEGIIAPKK</sequence>
<dbReference type="EMBL" id="JARGDH010000002">
    <property type="protein sequence ID" value="KAL0274663.1"/>
    <property type="molecule type" value="Genomic_DNA"/>
</dbReference>
<protein>
    <recommendedName>
        <fullName evidence="7">33 kDa inner dynein arm light chain, axonemal</fullName>
    </recommendedName>
</protein>
<dbReference type="GO" id="GO:0097546">
    <property type="term" value="C:ciliary base"/>
    <property type="evidence" value="ECO:0007669"/>
    <property type="project" value="TreeGrafter"/>
</dbReference>
<dbReference type="InterPro" id="IPR019347">
    <property type="entry name" value="Axonemal_dynein_light_chain"/>
</dbReference>
<gene>
    <name evidence="6" type="ORF">PYX00_002738</name>
</gene>
<comment type="caution">
    <text evidence="6">The sequence shown here is derived from an EMBL/GenBank/DDBJ whole genome shotgun (WGS) entry which is preliminary data.</text>
</comment>
<name>A0AAW2HYE8_9NEOP</name>
<dbReference type="PANTHER" id="PTHR13183">
    <property type="entry name" value="AXONEMAL INNER ARM DYNEIN LIGHT CHAIN 28"/>
    <property type="match status" value="1"/>
</dbReference>
<evidence type="ECO:0000313" key="6">
    <source>
        <dbReference type="EMBL" id="KAL0274663.1"/>
    </source>
</evidence>
<evidence type="ECO:0000256" key="5">
    <source>
        <dbReference type="SAM" id="Coils"/>
    </source>
</evidence>
<reference evidence="6" key="1">
    <citation type="journal article" date="2024" name="Gigascience">
        <title>Chromosome-level genome of the poultry shaft louse Menopon gallinae provides insight into the host-switching and adaptive evolution of parasitic lice.</title>
        <authorList>
            <person name="Xu Y."/>
            <person name="Ma L."/>
            <person name="Liu S."/>
            <person name="Liang Y."/>
            <person name="Liu Q."/>
            <person name="He Z."/>
            <person name="Tian L."/>
            <person name="Duan Y."/>
            <person name="Cai W."/>
            <person name="Li H."/>
            <person name="Song F."/>
        </authorList>
    </citation>
    <scope>NUCLEOTIDE SEQUENCE</scope>
    <source>
        <strain evidence="6">Cailab_2023a</strain>
    </source>
</reference>
<keyword evidence="3" id="KW-0505">Motor protein</keyword>
<dbReference type="GO" id="GO:0030286">
    <property type="term" value="C:dynein complex"/>
    <property type="evidence" value="ECO:0007669"/>
    <property type="project" value="UniProtKB-KW"/>
</dbReference>
<evidence type="ECO:0000256" key="1">
    <source>
        <dbReference type="ARBA" id="ARBA00023017"/>
    </source>
</evidence>